<comment type="cofactor">
    <cofactor evidence="1">
        <name>Mo-bis(molybdopterin guanine dinucleotide)</name>
        <dbReference type="ChEBI" id="CHEBI:60539"/>
    </cofactor>
</comment>
<evidence type="ECO:0000256" key="2">
    <source>
        <dbReference type="ARBA" id="ARBA00010312"/>
    </source>
</evidence>
<evidence type="ECO:0000313" key="8">
    <source>
        <dbReference type="EMBL" id="RWX81695.1"/>
    </source>
</evidence>
<evidence type="ECO:0000259" key="6">
    <source>
        <dbReference type="Pfam" id="PF00384"/>
    </source>
</evidence>
<name>A0A444LMY0_9HYPH</name>
<evidence type="ECO:0000256" key="5">
    <source>
        <dbReference type="ARBA" id="ARBA00023002"/>
    </source>
</evidence>
<dbReference type="InterPro" id="IPR009010">
    <property type="entry name" value="Asp_de-COase-like_dom_sf"/>
</dbReference>
<dbReference type="InterPro" id="IPR006656">
    <property type="entry name" value="Mopterin_OxRdtase"/>
</dbReference>
<evidence type="ECO:0000256" key="3">
    <source>
        <dbReference type="ARBA" id="ARBA00022505"/>
    </source>
</evidence>
<dbReference type="GO" id="GO:0030151">
    <property type="term" value="F:molybdenum ion binding"/>
    <property type="evidence" value="ECO:0007669"/>
    <property type="project" value="TreeGrafter"/>
</dbReference>
<keyword evidence="8" id="KW-0808">Transferase</keyword>
<feature type="domain" description="Molybdopterin oxidoreductase" evidence="6">
    <location>
        <begin position="57"/>
        <end position="511"/>
    </location>
</feature>
<evidence type="ECO:0000256" key="1">
    <source>
        <dbReference type="ARBA" id="ARBA00001942"/>
    </source>
</evidence>
<dbReference type="Gene3D" id="3.40.50.740">
    <property type="match status" value="1"/>
</dbReference>
<dbReference type="Proteomes" id="UP000287687">
    <property type="component" value="Unassembled WGS sequence"/>
</dbReference>
<dbReference type="CDD" id="cd02769">
    <property type="entry name" value="MopB_DMSOR-BSOR-TMAOR"/>
    <property type="match status" value="1"/>
</dbReference>
<dbReference type="GO" id="GO:0009061">
    <property type="term" value="P:anaerobic respiration"/>
    <property type="evidence" value="ECO:0007669"/>
    <property type="project" value="TreeGrafter"/>
</dbReference>
<dbReference type="GO" id="GO:0016491">
    <property type="term" value="F:oxidoreductase activity"/>
    <property type="evidence" value="ECO:0007669"/>
    <property type="project" value="UniProtKB-KW"/>
</dbReference>
<dbReference type="Pfam" id="PF01568">
    <property type="entry name" value="Molydop_binding"/>
    <property type="match status" value="1"/>
</dbReference>
<comment type="similarity">
    <text evidence="2">Belongs to the prokaryotic molybdopterin-containing oxidoreductase family.</text>
</comment>
<keyword evidence="9" id="KW-1185">Reference proteome</keyword>
<dbReference type="PANTHER" id="PTHR43742">
    <property type="entry name" value="TRIMETHYLAMINE-N-OXIDE REDUCTASE"/>
    <property type="match status" value="1"/>
</dbReference>
<dbReference type="Pfam" id="PF00384">
    <property type="entry name" value="Molybdopterin"/>
    <property type="match status" value="1"/>
</dbReference>
<evidence type="ECO:0000256" key="4">
    <source>
        <dbReference type="ARBA" id="ARBA00022723"/>
    </source>
</evidence>
<organism evidence="8 9">
    <name type="scientific">Neorhizobium lilium</name>
    <dbReference type="NCBI Taxonomy" id="2503024"/>
    <lineage>
        <taxon>Bacteria</taxon>
        <taxon>Pseudomonadati</taxon>
        <taxon>Pseudomonadota</taxon>
        <taxon>Alphaproteobacteria</taxon>
        <taxon>Hyphomicrobiales</taxon>
        <taxon>Rhizobiaceae</taxon>
        <taxon>Rhizobium/Agrobacterium group</taxon>
        <taxon>Neorhizobium</taxon>
    </lineage>
</organism>
<accession>A0A444LMY0</accession>
<dbReference type="EMBL" id="SBIP01000001">
    <property type="protein sequence ID" value="RWX81695.1"/>
    <property type="molecule type" value="Genomic_DNA"/>
</dbReference>
<sequence length="777" mass="84691">MDHAKNSNSKIRTAAHWGIYEIENGTDGSLSIRGAAEDADPSPIGLHMASDALKQVRVAKPSIRKSWLEQGPGANPHMRGREPFVEVEWDVALDLLAAEFLRIRTSFGNEAIFGGSYGWASAGRFHHAQSQVHRFLNLMGGYVSHVDNYSLAAGRVILPHAVASTEILLDQHTSFDVMADNTTLFVTFGGVPVKNAQMSPGGAGRHRVIAGMKAMEKAGTRFINISPVSDNMPVESEWLAIRPNTDVALMLALAHVLEAEGLADLTFLNSHCVGYNRFRPYLLGETDGIAKTPAWAALICGIDADRIASLAREMAANRTMINVSWSLQRAVHGEQPFWMTVTLAAMLGQIGLAGGGFGIGYGALNSVGHDNVRLKFGAFPQGPNPVTTFIPVARITDMLLNPGEGFTYNGKAYSYPDIRLVYWAGGNPFHHHQDLNRLLKAWQKPETIVVNEPYWTPTAKLADIVLPITTPLERNDIASAGGEDLIVAMKKVEEPFGQSRNDFDIFEDLAGRFSIDFSEGLNEDGWLRRIYAVSRENASAKGIAMPDFDEFWETGLFDLGSEAKPVVMLEAFRMAPDANPVPTPSGRIEIFSETIDGFSLADCLGHPTWFEPPEWLGATGLTGEQLHMISDQPVRRLHSQLDASPHSRGGKVEGREPIHISPVDAQARGIADGDLVEVFNTRGRLISAAVVSEAMMPGVLRLSTGAWFDMDRDRQIERHGNPNALTLDVPASSLSQGCSAQTCLVEIRRLGDGQAVRVEAFDIPSFAFSARSGDGEY</sequence>
<evidence type="ECO:0000259" key="7">
    <source>
        <dbReference type="Pfam" id="PF01568"/>
    </source>
</evidence>
<dbReference type="SUPFAM" id="SSF53706">
    <property type="entry name" value="Formate dehydrogenase/DMSO reductase, domains 1-3"/>
    <property type="match status" value="1"/>
</dbReference>
<dbReference type="Gene3D" id="2.40.40.20">
    <property type="match status" value="1"/>
</dbReference>
<proteinExistence type="inferred from homology"/>
<gene>
    <name evidence="8" type="ORF">EPK99_05410</name>
</gene>
<dbReference type="InterPro" id="IPR050612">
    <property type="entry name" value="Prok_Mopterin_Oxidored"/>
</dbReference>
<feature type="domain" description="Molybdopterin dinucleotide-binding" evidence="7">
    <location>
        <begin position="626"/>
        <end position="743"/>
    </location>
</feature>
<keyword evidence="3" id="KW-0500">Molybdenum</keyword>
<reference evidence="8 9" key="1">
    <citation type="submission" date="2019-01" db="EMBL/GenBank/DDBJ databases">
        <title>The draft genome of Rhizobium sp. 24NR.</title>
        <authorList>
            <person name="Liu L."/>
            <person name="Liang L."/>
            <person name="Shi S."/>
            <person name="Xu L."/>
            <person name="Wang X."/>
            <person name="Li L."/>
            <person name="Zhang X."/>
        </authorList>
    </citation>
    <scope>NUCLEOTIDE SEQUENCE [LARGE SCALE GENOMIC DNA]</scope>
    <source>
        <strain evidence="8 9">24NR</strain>
    </source>
</reference>
<dbReference type="Gene3D" id="3.90.55.10">
    <property type="entry name" value="Dimethylsulfoxide Reductase, domain 3"/>
    <property type="match status" value="1"/>
</dbReference>
<evidence type="ECO:0000313" key="9">
    <source>
        <dbReference type="Proteomes" id="UP000287687"/>
    </source>
</evidence>
<dbReference type="OrthoDB" id="9759518at2"/>
<dbReference type="PROSITE" id="PS00490">
    <property type="entry name" value="MOLYBDOPTERIN_PROK_2"/>
    <property type="match status" value="1"/>
</dbReference>
<dbReference type="PANTHER" id="PTHR43742:SF10">
    <property type="entry name" value="TRIMETHYLAMINE-N-OXIDE REDUCTASE 2"/>
    <property type="match status" value="1"/>
</dbReference>
<keyword evidence="4" id="KW-0479">Metal-binding</keyword>
<dbReference type="AlphaFoldDB" id="A0A444LMY0"/>
<dbReference type="Gene3D" id="3.40.228.10">
    <property type="entry name" value="Dimethylsulfoxide Reductase, domain 2"/>
    <property type="match status" value="1"/>
</dbReference>
<dbReference type="SUPFAM" id="SSF50692">
    <property type="entry name" value="ADC-like"/>
    <property type="match status" value="1"/>
</dbReference>
<keyword evidence="5" id="KW-0560">Oxidoreductase</keyword>
<dbReference type="PROSITE" id="PS00932">
    <property type="entry name" value="MOLYBDOPTERIN_PROK_3"/>
    <property type="match status" value="1"/>
</dbReference>
<comment type="caution">
    <text evidence="8">The sequence shown here is derived from an EMBL/GenBank/DDBJ whole genome shotgun (WGS) entry which is preliminary data.</text>
</comment>
<dbReference type="GO" id="GO:0030288">
    <property type="term" value="C:outer membrane-bounded periplasmic space"/>
    <property type="evidence" value="ECO:0007669"/>
    <property type="project" value="TreeGrafter"/>
</dbReference>
<dbReference type="CDD" id="cd02793">
    <property type="entry name" value="MopB_CT_DMSOR-BSOR-TMAOR"/>
    <property type="match status" value="1"/>
</dbReference>
<dbReference type="InterPro" id="IPR006655">
    <property type="entry name" value="Mopterin_OxRdtase_prok_CS"/>
</dbReference>
<dbReference type="InterPro" id="IPR041954">
    <property type="entry name" value="CT_DMSOR/BSOR/TMAOR"/>
</dbReference>
<dbReference type="GO" id="GO:0016740">
    <property type="term" value="F:transferase activity"/>
    <property type="evidence" value="ECO:0007669"/>
    <property type="project" value="UniProtKB-KW"/>
</dbReference>
<dbReference type="InterPro" id="IPR006657">
    <property type="entry name" value="MoPterin_dinucl-bd_dom"/>
</dbReference>
<dbReference type="GO" id="GO:0043546">
    <property type="term" value="F:molybdopterin cofactor binding"/>
    <property type="evidence" value="ECO:0007669"/>
    <property type="project" value="InterPro"/>
</dbReference>
<protein>
    <submittedName>
        <fullName evidence="8">Asp-tRNA(Asn)/Glu-tRNA(Gln) amidotransferase GatCAB subunit C</fullName>
    </submittedName>
</protein>
<dbReference type="GO" id="GO:0009055">
    <property type="term" value="F:electron transfer activity"/>
    <property type="evidence" value="ECO:0007669"/>
    <property type="project" value="TreeGrafter"/>
</dbReference>
<dbReference type="RefSeq" id="WP_128441796.1">
    <property type="nucleotide sequence ID" value="NZ_SBIP01000001.1"/>
</dbReference>